<proteinExistence type="predicted"/>
<dbReference type="InterPro" id="IPR036179">
    <property type="entry name" value="Ig-like_dom_sf"/>
</dbReference>
<dbReference type="Gene3D" id="2.60.40.10">
    <property type="entry name" value="Immunoglobulins"/>
    <property type="match status" value="1"/>
</dbReference>
<evidence type="ECO:0000259" key="4">
    <source>
        <dbReference type="PROSITE" id="PS50835"/>
    </source>
</evidence>
<evidence type="ECO:0000256" key="1">
    <source>
        <dbReference type="SAM" id="MobiDB-lite"/>
    </source>
</evidence>
<dbReference type="EMBL" id="JAFIRN010000017">
    <property type="protein sequence ID" value="KAG5832238.1"/>
    <property type="molecule type" value="Genomic_DNA"/>
</dbReference>
<keyword evidence="2" id="KW-0472">Membrane</keyword>
<gene>
    <name evidence="5" type="ORF">ANANG_G00288970</name>
</gene>
<organism evidence="5 6">
    <name type="scientific">Anguilla anguilla</name>
    <name type="common">European freshwater eel</name>
    <name type="synonym">Muraena anguilla</name>
    <dbReference type="NCBI Taxonomy" id="7936"/>
    <lineage>
        <taxon>Eukaryota</taxon>
        <taxon>Metazoa</taxon>
        <taxon>Chordata</taxon>
        <taxon>Craniata</taxon>
        <taxon>Vertebrata</taxon>
        <taxon>Euteleostomi</taxon>
        <taxon>Actinopterygii</taxon>
        <taxon>Neopterygii</taxon>
        <taxon>Teleostei</taxon>
        <taxon>Anguilliformes</taxon>
        <taxon>Anguillidae</taxon>
        <taxon>Anguilla</taxon>
    </lineage>
</organism>
<dbReference type="PROSITE" id="PS50835">
    <property type="entry name" value="IG_LIKE"/>
    <property type="match status" value="1"/>
</dbReference>
<feature type="region of interest" description="Disordered" evidence="1">
    <location>
        <begin position="201"/>
        <end position="231"/>
    </location>
</feature>
<evidence type="ECO:0000256" key="2">
    <source>
        <dbReference type="SAM" id="Phobius"/>
    </source>
</evidence>
<feature type="transmembrane region" description="Helical" evidence="2">
    <location>
        <begin position="138"/>
        <end position="160"/>
    </location>
</feature>
<feature type="chain" id="PRO_5039306302" description="Ig-like domain-containing protein" evidence="3">
    <location>
        <begin position="21"/>
        <end position="231"/>
    </location>
</feature>
<evidence type="ECO:0000313" key="5">
    <source>
        <dbReference type="EMBL" id="KAG5832238.1"/>
    </source>
</evidence>
<keyword evidence="2" id="KW-0812">Transmembrane</keyword>
<dbReference type="SUPFAM" id="SSF48726">
    <property type="entry name" value="Immunoglobulin"/>
    <property type="match status" value="1"/>
</dbReference>
<comment type="caution">
    <text evidence="5">The sequence shown here is derived from an EMBL/GenBank/DDBJ whole genome shotgun (WGS) entry which is preliminary data.</text>
</comment>
<reference evidence="5" key="1">
    <citation type="submission" date="2021-01" db="EMBL/GenBank/DDBJ databases">
        <title>A chromosome-scale assembly of European eel, Anguilla anguilla.</title>
        <authorList>
            <person name="Henkel C."/>
            <person name="Jong-Raadsen S.A."/>
            <person name="Dufour S."/>
            <person name="Weltzien F.-A."/>
            <person name="Palstra A.P."/>
            <person name="Pelster B."/>
            <person name="Spaink H.P."/>
            <person name="Van Den Thillart G.E."/>
            <person name="Jansen H."/>
            <person name="Zahm M."/>
            <person name="Klopp C."/>
            <person name="Cedric C."/>
            <person name="Louis A."/>
            <person name="Berthelot C."/>
            <person name="Parey E."/>
            <person name="Roest Crollius H."/>
            <person name="Montfort J."/>
            <person name="Robinson-Rechavi M."/>
            <person name="Bucao C."/>
            <person name="Bouchez O."/>
            <person name="Gislard M."/>
            <person name="Lluch J."/>
            <person name="Milhes M."/>
            <person name="Lampietro C."/>
            <person name="Lopez Roques C."/>
            <person name="Donnadieu C."/>
            <person name="Braasch I."/>
            <person name="Desvignes T."/>
            <person name="Postlethwait J."/>
            <person name="Bobe J."/>
            <person name="Guiguen Y."/>
            <person name="Dirks R."/>
        </authorList>
    </citation>
    <scope>NUCLEOTIDE SEQUENCE</scope>
    <source>
        <strain evidence="5">Tag_6206</strain>
        <tissue evidence="5">Liver</tissue>
    </source>
</reference>
<dbReference type="Proteomes" id="UP001044222">
    <property type="component" value="Chromosome 17"/>
</dbReference>
<evidence type="ECO:0000256" key="3">
    <source>
        <dbReference type="SAM" id="SignalP"/>
    </source>
</evidence>
<dbReference type="PANTHER" id="PTHR15297:SF2">
    <property type="entry name" value="IMMUNOGLOBULIN SUPERFAMILY MEMBER 6"/>
    <property type="match status" value="1"/>
</dbReference>
<keyword evidence="2" id="KW-1133">Transmembrane helix</keyword>
<protein>
    <recommendedName>
        <fullName evidence="4">Ig-like domain-containing protein</fullName>
    </recommendedName>
</protein>
<dbReference type="InterPro" id="IPR039089">
    <property type="entry name" value="IGSF6"/>
</dbReference>
<keyword evidence="3" id="KW-0732">Signal</keyword>
<keyword evidence="6" id="KW-1185">Reference proteome</keyword>
<sequence>MITLAVPLLFQLSVSLVCLAESRMLCRTVISQPDEVTAFTAARATILPCNVTHRCPNMASRIRWFVFRRDHHEEIRVQPPKYSTDGRALTIHSPQTNDSGVYYCSTATSSTTRVVVPSIGNGTRLVVREKPNTTTMTALLWTLFAVLALYSLLILSLLICKKTRREIFSSKRRNTPEKRGSTRRLHFHAVVQELYGKGNLRSAGQNTAHSHHGRFENPHAYSPDEDVYQNM</sequence>
<evidence type="ECO:0000313" key="6">
    <source>
        <dbReference type="Proteomes" id="UP001044222"/>
    </source>
</evidence>
<dbReference type="InterPro" id="IPR013783">
    <property type="entry name" value="Ig-like_fold"/>
</dbReference>
<name>A0A9D3LT55_ANGAN</name>
<dbReference type="AlphaFoldDB" id="A0A9D3LT55"/>
<feature type="domain" description="Ig-like" evidence="4">
    <location>
        <begin position="7"/>
        <end position="115"/>
    </location>
</feature>
<dbReference type="SMART" id="SM00409">
    <property type="entry name" value="IG"/>
    <property type="match status" value="1"/>
</dbReference>
<accession>A0A9D3LT55</accession>
<feature type="signal peptide" evidence="3">
    <location>
        <begin position="1"/>
        <end position="20"/>
    </location>
</feature>
<dbReference type="PANTHER" id="PTHR15297">
    <property type="entry name" value="IMMUNOGLOBULIN SUPERFAMILY MEMBER 6"/>
    <property type="match status" value="1"/>
</dbReference>
<dbReference type="InterPro" id="IPR007110">
    <property type="entry name" value="Ig-like_dom"/>
</dbReference>
<dbReference type="InterPro" id="IPR003599">
    <property type="entry name" value="Ig_sub"/>
</dbReference>